<feature type="transmembrane region" description="Helical" evidence="8">
    <location>
        <begin position="312"/>
        <end position="334"/>
    </location>
</feature>
<evidence type="ECO:0000313" key="10">
    <source>
        <dbReference type="EMBL" id="ROT65640.1"/>
    </source>
</evidence>
<dbReference type="Gene3D" id="1.10.10.60">
    <property type="entry name" value="Homeodomain-like"/>
    <property type="match status" value="1"/>
</dbReference>
<evidence type="ECO:0000256" key="8">
    <source>
        <dbReference type="SAM" id="Phobius"/>
    </source>
</evidence>
<dbReference type="Proteomes" id="UP000283509">
    <property type="component" value="Unassembled WGS sequence"/>
</dbReference>
<evidence type="ECO:0000256" key="2">
    <source>
        <dbReference type="ARBA" id="ARBA00004760"/>
    </source>
</evidence>
<proteinExistence type="predicted"/>
<feature type="transmembrane region" description="Helical" evidence="8">
    <location>
        <begin position="45"/>
        <end position="63"/>
    </location>
</feature>
<keyword evidence="6 7" id="KW-0472">Membrane</keyword>
<protein>
    <submittedName>
        <fullName evidence="10">Putative ceramide synthase 6</fullName>
    </submittedName>
</protein>
<keyword evidence="5 8" id="KW-1133">Transmembrane helix</keyword>
<sequence length="368" mass="43457">MAVLLSWGENLSAWFWNPEVWLIRGYTWDSLAQAEHFQYPVFSDLWTYPFAIAAVLLVLRYFVLNPFVFTPTALALGVSNNQQRPPPPNRVLEAVFRRHRNRAPAEVISKAARESGFGERKVERWLRQRVVSARSTDVEKFNDCAWQALYYSLYCVMGFVVLWDKAWLWDIKHCWYDYPEQSVDNDIWWYYMTALGFYWCMTLTHFIQHQRKDSLQMFIHHVLTIMLIVFSWTVNFVRLGSLVLIVHECADIPMLLAKMSKLFGRRDLMDKFFVVFVLLWLSTRTGLFPVWILNNSLFEAHVILDVELIPVYYIFNGMMLTLFLIHVVWTYLILRILVTKLLDHKLEDLRSSSDASADEDERATKKGQ</sequence>
<reference evidence="10 11" key="1">
    <citation type="submission" date="2018-04" db="EMBL/GenBank/DDBJ databases">
        <authorList>
            <person name="Zhang X."/>
            <person name="Yuan J."/>
            <person name="Li F."/>
            <person name="Xiang J."/>
        </authorList>
    </citation>
    <scope>NUCLEOTIDE SEQUENCE [LARGE SCALE GENOMIC DNA]</scope>
    <source>
        <tissue evidence="10">Muscle</tissue>
    </source>
</reference>
<dbReference type="InterPro" id="IPR016439">
    <property type="entry name" value="Lag1/Lac1-like"/>
</dbReference>
<feature type="transmembrane region" description="Helical" evidence="8">
    <location>
        <begin position="272"/>
        <end position="292"/>
    </location>
</feature>
<evidence type="ECO:0000256" key="3">
    <source>
        <dbReference type="ARBA" id="ARBA00004991"/>
    </source>
</evidence>
<dbReference type="OrthoDB" id="537032at2759"/>
<dbReference type="PANTHER" id="PTHR12560:SF0">
    <property type="entry name" value="LD18904P"/>
    <property type="match status" value="1"/>
</dbReference>
<feature type="transmembrane region" description="Helical" evidence="8">
    <location>
        <begin position="188"/>
        <end position="207"/>
    </location>
</feature>
<dbReference type="Pfam" id="PF03798">
    <property type="entry name" value="TRAM_LAG1_CLN8"/>
    <property type="match status" value="1"/>
</dbReference>
<dbReference type="PIRSF" id="PIRSF005225">
    <property type="entry name" value="LAG1_LAC1"/>
    <property type="match status" value="1"/>
</dbReference>
<comment type="subcellular location">
    <subcellularLocation>
        <location evidence="1">Membrane</location>
        <topology evidence="1">Multi-pass membrane protein</topology>
    </subcellularLocation>
</comment>
<keyword evidence="4 7" id="KW-0812">Transmembrane</keyword>
<dbReference type="GO" id="GO:0016020">
    <property type="term" value="C:membrane"/>
    <property type="evidence" value="ECO:0007669"/>
    <property type="project" value="UniProtKB-SubCell"/>
</dbReference>
<dbReference type="PROSITE" id="PS50922">
    <property type="entry name" value="TLC"/>
    <property type="match status" value="1"/>
</dbReference>
<feature type="domain" description="TLC" evidence="9">
    <location>
        <begin position="139"/>
        <end position="342"/>
    </location>
</feature>
<dbReference type="EMBL" id="QCYY01003063">
    <property type="protein sequence ID" value="ROT65640.1"/>
    <property type="molecule type" value="Genomic_DNA"/>
</dbReference>
<comment type="pathway">
    <text evidence="3">Sphingolipid metabolism.</text>
</comment>
<evidence type="ECO:0000256" key="4">
    <source>
        <dbReference type="ARBA" id="ARBA00022692"/>
    </source>
</evidence>
<reference evidence="10 11" key="2">
    <citation type="submission" date="2019-01" db="EMBL/GenBank/DDBJ databases">
        <title>The decoding of complex shrimp genome reveals the adaptation for benthos swimmer, frequently molting mechanism and breeding impact on genome.</title>
        <authorList>
            <person name="Sun Y."/>
            <person name="Gao Y."/>
            <person name="Yu Y."/>
        </authorList>
    </citation>
    <scope>NUCLEOTIDE SEQUENCE [LARGE SCALE GENOMIC DNA]</scope>
    <source>
        <tissue evidence="10">Muscle</tissue>
    </source>
</reference>
<dbReference type="UniPathway" id="UPA00222"/>
<evidence type="ECO:0000256" key="6">
    <source>
        <dbReference type="ARBA" id="ARBA00023136"/>
    </source>
</evidence>
<name>A0A3R7NSK4_PENVA</name>
<accession>A0A3R7NSK4</accession>
<dbReference type="GO" id="GO:0050291">
    <property type="term" value="F:sphingosine N-acyltransferase activity"/>
    <property type="evidence" value="ECO:0007669"/>
    <property type="project" value="InterPro"/>
</dbReference>
<organism evidence="10 11">
    <name type="scientific">Penaeus vannamei</name>
    <name type="common">Whiteleg shrimp</name>
    <name type="synonym">Litopenaeus vannamei</name>
    <dbReference type="NCBI Taxonomy" id="6689"/>
    <lineage>
        <taxon>Eukaryota</taxon>
        <taxon>Metazoa</taxon>
        <taxon>Ecdysozoa</taxon>
        <taxon>Arthropoda</taxon>
        <taxon>Crustacea</taxon>
        <taxon>Multicrustacea</taxon>
        <taxon>Malacostraca</taxon>
        <taxon>Eumalacostraca</taxon>
        <taxon>Eucarida</taxon>
        <taxon>Decapoda</taxon>
        <taxon>Dendrobranchiata</taxon>
        <taxon>Penaeoidea</taxon>
        <taxon>Penaeidae</taxon>
        <taxon>Penaeus</taxon>
    </lineage>
</organism>
<evidence type="ECO:0000256" key="5">
    <source>
        <dbReference type="ARBA" id="ARBA00022989"/>
    </source>
</evidence>
<dbReference type="STRING" id="6689.A0A3R7NSK4"/>
<comment type="pathway">
    <text evidence="2">Lipid metabolism; sphingolipid metabolism.</text>
</comment>
<dbReference type="SMART" id="SM00724">
    <property type="entry name" value="TLC"/>
    <property type="match status" value="1"/>
</dbReference>
<evidence type="ECO:0000256" key="1">
    <source>
        <dbReference type="ARBA" id="ARBA00004141"/>
    </source>
</evidence>
<gene>
    <name evidence="10" type="ORF">C7M84_016377</name>
</gene>
<evidence type="ECO:0000256" key="7">
    <source>
        <dbReference type="PROSITE-ProRule" id="PRU00205"/>
    </source>
</evidence>
<dbReference type="PANTHER" id="PTHR12560">
    <property type="entry name" value="LONGEVITY ASSURANCE FACTOR 1 LAG1"/>
    <property type="match status" value="1"/>
</dbReference>
<evidence type="ECO:0000313" key="11">
    <source>
        <dbReference type="Proteomes" id="UP000283509"/>
    </source>
</evidence>
<dbReference type="GO" id="GO:0046513">
    <property type="term" value="P:ceramide biosynthetic process"/>
    <property type="evidence" value="ECO:0007669"/>
    <property type="project" value="InterPro"/>
</dbReference>
<dbReference type="InterPro" id="IPR006634">
    <property type="entry name" value="TLC-dom"/>
</dbReference>
<evidence type="ECO:0000259" key="9">
    <source>
        <dbReference type="PROSITE" id="PS50922"/>
    </source>
</evidence>
<comment type="caution">
    <text evidence="10">The sequence shown here is derived from an EMBL/GenBank/DDBJ whole genome shotgun (WGS) entry which is preliminary data.</text>
</comment>
<keyword evidence="11" id="KW-1185">Reference proteome</keyword>
<dbReference type="AlphaFoldDB" id="A0A3R7NSK4"/>